<dbReference type="OrthoDB" id="3034613at2759"/>
<keyword evidence="3" id="KW-0808">Transferase</keyword>
<keyword evidence="4" id="KW-0547">Nucleotide-binding</keyword>
<dbReference type="InterPro" id="IPR000719">
    <property type="entry name" value="Prot_kinase_dom"/>
</dbReference>
<dbReference type="EMBL" id="ML180672">
    <property type="protein sequence ID" value="THU76871.1"/>
    <property type="molecule type" value="Genomic_DNA"/>
</dbReference>
<comment type="catalytic activity">
    <reaction evidence="8">
        <text>L-seryl-[protein] + ATP = O-phospho-L-seryl-[protein] + ADP + H(+)</text>
        <dbReference type="Rhea" id="RHEA:17989"/>
        <dbReference type="Rhea" id="RHEA-COMP:9863"/>
        <dbReference type="Rhea" id="RHEA-COMP:11604"/>
        <dbReference type="ChEBI" id="CHEBI:15378"/>
        <dbReference type="ChEBI" id="CHEBI:29999"/>
        <dbReference type="ChEBI" id="CHEBI:30616"/>
        <dbReference type="ChEBI" id="CHEBI:83421"/>
        <dbReference type="ChEBI" id="CHEBI:456216"/>
        <dbReference type="EC" id="2.7.11.1"/>
    </reaction>
</comment>
<evidence type="ECO:0000256" key="5">
    <source>
        <dbReference type="ARBA" id="ARBA00022777"/>
    </source>
</evidence>
<dbReference type="AlphaFoldDB" id="A0A4S8KMZ3"/>
<keyword evidence="11" id="KW-1185">Reference proteome</keyword>
<dbReference type="SUPFAM" id="SSF56112">
    <property type="entry name" value="Protein kinase-like (PK-like)"/>
    <property type="match status" value="1"/>
</dbReference>
<evidence type="ECO:0000256" key="6">
    <source>
        <dbReference type="ARBA" id="ARBA00022840"/>
    </source>
</evidence>
<dbReference type="InterPro" id="IPR051131">
    <property type="entry name" value="NEK_Ser/Thr_kinase_NIMA"/>
</dbReference>
<evidence type="ECO:0000256" key="8">
    <source>
        <dbReference type="ARBA" id="ARBA00048679"/>
    </source>
</evidence>
<evidence type="ECO:0000256" key="3">
    <source>
        <dbReference type="ARBA" id="ARBA00022679"/>
    </source>
</evidence>
<keyword evidence="5 10" id="KW-0418">Kinase</keyword>
<comment type="catalytic activity">
    <reaction evidence="7">
        <text>L-threonyl-[protein] + ATP = O-phospho-L-threonyl-[protein] + ADP + H(+)</text>
        <dbReference type="Rhea" id="RHEA:46608"/>
        <dbReference type="Rhea" id="RHEA-COMP:11060"/>
        <dbReference type="Rhea" id="RHEA-COMP:11605"/>
        <dbReference type="ChEBI" id="CHEBI:15378"/>
        <dbReference type="ChEBI" id="CHEBI:30013"/>
        <dbReference type="ChEBI" id="CHEBI:30616"/>
        <dbReference type="ChEBI" id="CHEBI:61977"/>
        <dbReference type="ChEBI" id="CHEBI:456216"/>
        <dbReference type="EC" id="2.7.11.1"/>
    </reaction>
</comment>
<dbReference type="EC" id="2.7.11.1" evidence="1"/>
<protein>
    <recommendedName>
        <fullName evidence="1">non-specific serine/threonine protein kinase</fullName>
        <ecNumber evidence="1">2.7.11.1</ecNumber>
    </recommendedName>
</protein>
<dbReference type="PANTHER" id="PTHR44899">
    <property type="entry name" value="CAMK FAMILY PROTEIN KINASE"/>
    <property type="match status" value="1"/>
</dbReference>
<organism evidence="10 11">
    <name type="scientific">Dendrothele bispora (strain CBS 962.96)</name>
    <dbReference type="NCBI Taxonomy" id="1314807"/>
    <lineage>
        <taxon>Eukaryota</taxon>
        <taxon>Fungi</taxon>
        <taxon>Dikarya</taxon>
        <taxon>Basidiomycota</taxon>
        <taxon>Agaricomycotina</taxon>
        <taxon>Agaricomycetes</taxon>
        <taxon>Agaricomycetidae</taxon>
        <taxon>Agaricales</taxon>
        <taxon>Agaricales incertae sedis</taxon>
        <taxon>Dendrothele</taxon>
    </lineage>
</organism>
<accession>A0A4S8KMZ3</accession>
<reference evidence="10 11" key="1">
    <citation type="journal article" date="2019" name="Nat. Ecol. Evol.">
        <title>Megaphylogeny resolves global patterns of mushroom evolution.</title>
        <authorList>
            <person name="Varga T."/>
            <person name="Krizsan K."/>
            <person name="Foldi C."/>
            <person name="Dima B."/>
            <person name="Sanchez-Garcia M."/>
            <person name="Sanchez-Ramirez S."/>
            <person name="Szollosi G.J."/>
            <person name="Szarkandi J.G."/>
            <person name="Papp V."/>
            <person name="Albert L."/>
            <person name="Andreopoulos W."/>
            <person name="Angelini C."/>
            <person name="Antonin V."/>
            <person name="Barry K.W."/>
            <person name="Bougher N.L."/>
            <person name="Buchanan P."/>
            <person name="Buyck B."/>
            <person name="Bense V."/>
            <person name="Catcheside P."/>
            <person name="Chovatia M."/>
            <person name="Cooper J."/>
            <person name="Damon W."/>
            <person name="Desjardin D."/>
            <person name="Finy P."/>
            <person name="Geml J."/>
            <person name="Haridas S."/>
            <person name="Hughes K."/>
            <person name="Justo A."/>
            <person name="Karasinski D."/>
            <person name="Kautmanova I."/>
            <person name="Kiss B."/>
            <person name="Kocsube S."/>
            <person name="Kotiranta H."/>
            <person name="LaButti K.M."/>
            <person name="Lechner B.E."/>
            <person name="Liimatainen K."/>
            <person name="Lipzen A."/>
            <person name="Lukacs Z."/>
            <person name="Mihaltcheva S."/>
            <person name="Morgado L.N."/>
            <person name="Niskanen T."/>
            <person name="Noordeloos M.E."/>
            <person name="Ohm R.A."/>
            <person name="Ortiz-Santana B."/>
            <person name="Ovrebo C."/>
            <person name="Racz N."/>
            <person name="Riley R."/>
            <person name="Savchenko A."/>
            <person name="Shiryaev A."/>
            <person name="Soop K."/>
            <person name="Spirin V."/>
            <person name="Szebenyi C."/>
            <person name="Tomsovsky M."/>
            <person name="Tulloss R.E."/>
            <person name="Uehling J."/>
            <person name="Grigoriev I.V."/>
            <person name="Vagvolgyi C."/>
            <person name="Papp T."/>
            <person name="Martin F.M."/>
            <person name="Miettinen O."/>
            <person name="Hibbett D.S."/>
            <person name="Nagy L.G."/>
        </authorList>
    </citation>
    <scope>NUCLEOTIDE SEQUENCE [LARGE SCALE GENOMIC DNA]</scope>
    <source>
        <strain evidence="10 11">CBS 962.96</strain>
    </source>
</reference>
<name>A0A4S8KMZ3_DENBC</name>
<dbReference type="InterPro" id="IPR011009">
    <property type="entry name" value="Kinase-like_dom_sf"/>
</dbReference>
<keyword evidence="2" id="KW-0723">Serine/threonine-protein kinase</keyword>
<dbReference type="Gene3D" id="1.10.510.10">
    <property type="entry name" value="Transferase(Phosphotransferase) domain 1"/>
    <property type="match status" value="1"/>
</dbReference>
<dbReference type="InterPro" id="IPR008271">
    <property type="entry name" value="Ser/Thr_kinase_AS"/>
</dbReference>
<gene>
    <name evidence="10" type="ORF">K435DRAFT_703790</name>
</gene>
<dbReference type="SMART" id="SM00220">
    <property type="entry name" value="S_TKc"/>
    <property type="match status" value="1"/>
</dbReference>
<evidence type="ECO:0000256" key="2">
    <source>
        <dbReference type="ARBA" id="ARBA00022527"/>
    </source>
</evidence>
<evidence type="ECO:0000256" key="7">
    <source>
        <dbReference type="ARBA" id="ARBA00047899"/>
    </source>
</evidence>
<dbReference type="Proteomes" id="UP000297245">
    <property type="component" value="Unassembled WGS sequence"/>
</dbReference>
<evidence type="ECO:0000256" key="4">
    <source>
        <dbReference type="ARBA" id="ARBA00022741"/>
    </source>
</evidence>
<evidence type="ECO:0000313" key="11">
    <source>
        <dbReference type="Proteomes" id="UP000297245"/>
    </source>
</evidence>
<keyword evidence="6" id="KW-0067">ATP-binding</keyword>
<sequence length="204" mass="23204">DILKTLNHPHIVQFYGHFVDAEGLYSLYMEFCEGGDLSEVIKQFYERSERIDEITIWNYFEQITDALSYCHGTGIIHRDIKPENVFLNGYNKVKLGDFGLSKGPGKHQLTMAFAGTPQYMSPERLQGNQYDERSDIWSLGCLTYELCTLRQPFEGPKTMNQLRNMIINGQFAPISNGCSLSLKTIINQMLCKDVSGVSNNINIS</sequence>
<feature type="non-terminal residue" evidence="10">
    <location>
        <position position="1"/>
    </location>
</feature>
<dbReference type="PROSITE" id="PS00108">
    <property type="entry name" value="PROTEIN_KINASE_ST"/>
    <property type="match status" value="1"/>
</dbReference>
<dbReference type="Pfam" id="PF00069">
    <property type="entry name" value="Pkinase"/>
    <property type="match status" value="1"/>
</dbReference>
<evidence type="ECO:0000259" key="9">
    <source>
        <dbReference type="PROSITE" id="PS50011"/>
    </source>
</evidence>
<dbReference type="PANTHER" id="PTHR44899:SF3">
    <property type="entry name" value="SERINE_THREONINE-PROTEIN KINASE NEK1"/>
    <property type="match status" value="1"/>
</dbReference>
<evidence type="ECO:0000313" key="10">
    <source>
        <dbReference type="EMBL" id="THU76871.1"/>
    </source>
</evidence>
<dbReference type="GO" id="GO:0005524">
    <property type="term" value="F:ATP binding"/>
    <property type="evidence" value="ECO:0007669"/>
    <property type="project" value="UniProtKB-KW"/>
</dbReference>
<proteinExistence type="predicted"/>
<evidence type="ECO:0000256" key="1">
    <source>
        <dbReference type="ARBA" id="ARBA00012513"/>
    </source>
</evidence>
<feature type="domain" description="Protein kinase" evidence="9">
    <location>
        <begin position="1"/>
        <end position="204"/>
    </location>
</feature>
<dbReference type="GO" id="GO:0004674">
    <property type="term" value="F:protein serine/threonine kinase activity"/>
    <property type="evidence" value="ECO:0007669"/>
    <property type="project" value="UniProtKB-KW"/>
</dbReference>
<dbReference type="PROSITE" id="PS50011">
    <property type="entry name" value="PROTEIN_KINASE_DOM"/>
    <property type="match status" value="1"/>
</dbReference>